<dbReference type="GO" id="GO:0030288">
    <property type="term" value="C:outer membrane-bounded periplasmic space"/>
    <property type="evidence" value="ECO:0007669"/>
    <property type="project" value="TreeGrafter"/>
</dbReference>
<evidence type="ECO:0000259" key="1">
    <source>
        <dbReference type="SMART" id="SM00646"/>
    </source>
</evidence>
<dbReference type="KEGG" id="cfer:D4Z93_12175"/>
<dbReference type="GO" id="GO:0009253">
    <property type="term" value="P:peptidoglycan catabolic process"/>
    <property type="evidence" value="ECO:0007669"/>
    <property type="project" value="InterPro"/>
</dbReference>
<dbReference type="GO" id="GO:0008745">
    <property type="term" value="F:N-acetylmuramoyl-L-alanine amidase activity"/>
    <property type="evidence" value="ECO:0007669"/>
    <property type="project" value="InterPro"/>
</dbReference>
<dbReference type="RefSeq" id="WP_119973882.1">
    <property type="nucleotide sequence ID" value="NZ_CP032416.1"/>
</dbReference>
<dbReference type="Gene3D" id="3.40.630.40">
    <property type="entry name" value="Zn-dependent exopeptidases"/>
    <property type="match status" value="1"/>
</dbReference>
<organism evidence="2 3">
    <name type="scientific">Clostridium fermenticellae</name>
    <dbReference type="NCBI Taxonomy" id="2068654"/>
    <lineage>
        <taxon>Bacteria</taxon>
        <taxon>Bacillati</taxon>
        <taxon>Bacillota</taxon>
        <taxon>Clostridia</taxon>
        <taxon>Eubacteriales</taxon>
        <taxon>Clostridiaceae</taxon>
        <taxon>Clostridium</taxon>
    </lineage>
</organism>
<dbReference type="Proteomes" id="UP000266301">
    <property type="component" value="Chromosome"/>
</dbReference>
<dbReference type="AlphaFoldDB" id="A0A386H657"/>
<accession>A0A386H657</accession>
<protein>
    <submittedName>
        <fullName evidence="2">N-acetylmuramoyl-L-alanine amidase</fullName>
    </submittedName>
</protein>
<feature type="domain" description="MurNAc-LAA" evidence="1">
    <location>
        <begin position="121"/>
        <end position="235"/>
    </location>
</feature>
<dbReference type="CDD" id="cd02696">
    <property type="entry name" value="MurNAc-LAA"/>
    <property type="match status" value="1"/>
</dbReference>
<evidence type="ECO:0000313" key="2">
    <source>
        <dbReference type="EMBL" id="AYD41227.1"/>
    </source>
</evidence>
<dbReference type="SUPFAM" id="SSF53187">
    <property type="entry name" value="Zn-dependent exopeptidases"/>
    <property type="match status" value="1"/>
</dbReference>
<dbReference type="SMART" id="SM00646">
    <property type="entry name" value="Ami_3"/>
    <property type="match status" value="1"/>
</dbReference>
<proteinExistence type="predicted"/>
<gene>
    <name evidence="2" type="ORF">D4Z93_12175</name>
</gene>
<dbReference type="PANTHER" id="PTHR30404">
    <property type="entry name" value="N-ACETYLMURAMOYL-L-ALANINE AMIDASE"/>
    <property type="match status" value="1"/>
</dbReference>
<evidence type="ECO:0000313" key="3">
    <source>
        <dbReference type="Proteomes" id="UP000266301"/>
    </source>
</evidence>
<keyword evidence="3" id="KW-1185">Reference proteome</keyword>
<dbReference type="OrthoDB" id="9806267at2"/>
<sequence>MRIANRKRFMFSCIFFTLILLLFGKNQMFYSRYSAVRGQAVVEAAKGKDGFSKVKQNNSRYTIILDAGHGGIDKGTSYGNMYEKNLTLKIVKYEQEYLQNKGYNVVLTRDSDVLVPLKEIGNRVNAANGNVFVSVHVNSISDPNFNGITTLYYDPKGYQSDERTKLAKILENESVKSDDWYNRGIKKQNIAILRYSKIPCALVECGFITNKSDRDKLSKDNVLRNLAENICDGIIKYINNRE</sequence>
<dbReference type="Pfam" id="PF01520">
    <property type="entry name" value="Amidase_3"/>
    <property type="match status" value="1"/>
</dbReference>
<reference evidence="2 3" key="1">
    <citation type="journal article" date="2019" name="Int. J. Syst. Evol. Microbiol.">
        <title>Clostridium fermenticellae sp. nov., isolated from the mud in a fermentation cellar for the production of the Chinese liquor, baijiu.</title>
        <authorList>
            <person name="Xu P.X."/>
            <person name="Chai L.J."/>
            <person name="Qiu T."/>
            <person name="Zhang X.J."/>
            <person name="Lu Z.M."/>
            <person name="Xiao C."/>
            <person name="Wang S.T."/>
            <person name="Shen C.H."/>
            <person name="Shi J.S."/>
            <person name="Xu Z.H."/>
        </authorList>
    </citation>
    <scope>NUCLEOTIDE SEQUENCE [LARGE SCALE GENOMIC DNA]</scope>
    <source>
        <strain evidence="2 3">JN500901</strain>
    </source>
</reference>
<dbReference type="PANTHER" id="PTHR30404:SF8">
    <property type="entry name" value="AUTOLYSIN PH-RELATED"/>
    <property type="match status" value="1"/>
</dbReference>
<name>A0A386H657_9CLOT</name>
<dbReference type="EMBL" id="CP032416">
    <property type="protein sequence ID" value="AYD41227.1"/>
    <property type="molecule type" value="Genomic_DNA"/>
</dbReference>
<dbReference type="InterPro" id="IPR050695">
    <property type="entry name" value="N-acetylmuramoyl_amidase_3"/>
</dbReference>
<dbReference type="InterPro" id="IPR002508">
    <property type="entry name" value="MurNAc-LAA_cat"/>
</dbReference>